<evidence type="ECO:0000256" key="1">
    <source>
        <dbReference type="SAM" id="MobiDB-lite"/>
    </source>
</evidence>
<dbReference type="GO" id="GO:0003729">
    <property type="term" value="F:mRNA binding"/>
    <property type="evidence" value="ECO:0007669"/>
    <property type="project" value="TreeGrafter"/>
</dbReference>
<dbReference type="InterPro" id="IPR045862">
    <property type="entry name" value="Trf4-like"/>
</dbReference>
<dbReference type="Proteomes" id="UP000654075">
    <property type="component" value="Unassembled WGS sequence"/>
</dbReference>
<gene>
    <name evidence="2" type="ORF">PGLA1383_LOCUS52262</name>
</gene>
<dbReference type="SUPFAM" id="SSF81301">
    <property type="entry name" value="Nucleotidyltransferase"/>
    <property type="match status" value="1"/>
</dbReference>
<sequence length="150" mass="17135">ADDLPVSASWGTEWLSEQDAANCAEDGERNEEQATRNAGMREMLKLRREEKQKAPEPAVVAPEAFMAVTASVSGPSRRVVDESQPPWFVMRPHMENAVLRLHEEILDFVQYMTHTNEEVLARRRWVRTIAEACRGMWPACQVRVFGSFFT</sequence>
<dbReference type="Gene3D" id="3.30.460.10">
    <property type="entry name" value="Beta Polymerase, domain 2"/>
    <property type="match status" value="1"/>
</dbReference>
<dbReference type="AlphaFoldDB" id="A0A813HEV5"/>
<protein>
    <submittedName>
        <fullName evidence="2">Uncharacterized protein</fullName>
    </submittedName>
</protein>
<comment type="caution">
    <text evidence="2">The sequence shown here is derived from an EMBL/GenBank/DDBJ whole genome shotgun (WGS) entry which is preliminary data.</text>
</comment>
<dbReference type="GO" id="GO:0043634">
    <property type="term" value="P:polyadenylation-dependent ncRNA catabolic process"/>
    <property type="evidence" value="ECO:0007669"/>
    <property type="project" value="TreeGrafter"/>
</dbReference>
<feature type="region of interest" description="Disordered" evidence="1">
    <location>
        <begin position="1"/>
        <end position="38"/>
    </location>
</feature>
<dbReference type="GO" id="GO:0005730">
    <property type="term" value="C:nucleolus"/>
    <property type="evidence" value="ECO:0007669"/>
    <property type="project" value="TreeGrafter"/>
</dbReference>
<dbReference type="GO" id="GO:0031123">
    <property type="term" value="P:RNA 3'-end processing"/>
    <property type="evidence" value="ECO:0007669"/>
    <property type="project" value="TreeGrafter"/>
</dbReference>
<dbReference type="PANTHER" id="PTHR23092">
    <property type="entry name" value="POLY(A) RNA POLYMERASE"/>
    <property type="match status" value="1"/>
</dbReference>
<dbReference type="GO" id="GO:1990817">
    <property type="term" value="F:poly(A) RNA polymerase activity"/>
    <property type="evidence" value="ECO:0007669"/>
    <property type="project" value="InterPro"/>
</dbReference>
<dbReference type="InterPro" id="IPR043519">
    <property type="entry name" value="NT_sf"/>
</dbReference>
<proteinExistence type="predicted"/>
<evidence type="ECO:0000313" key="2">
    <source>
        <dbReference type="EMBL" id="CAE8636861.1"/>
    </source>
</evidence>
<dbReference type="OrthoDB" id="273917at2759"/>
<dbReference type="Gene3D" id="1.10.1410.10">
    <property type="match status" value="1"/>
</dbReference>
<organism evidence="2 3">
    <name type="scientific">Polarella glacialis</name>
    <name type="common">Dinoflagellate</name>
    <dbReference type="NCBI Taxonomy" id="89957"/>
    <lineage>
        <taxon>Eukaryota</taxon>
        <taxon>Sar</taxon>
        <taxon>Alveolata</taxon>
        <taxon>Dinophyceae</taxon>
        <taxon>Suessiales</taxon>
        <taxon>Suessiaceae</taxon>
        <taxon>Polarella</taxon>
    </lineage>
</organism>
<dbReference type="EMBL" id="CAJNNV010031562">
    <property type="protein sequence ID" value="CAE8636861.1"/>
    <property type="molecule type" value="Genomic_DNA"/>
</dbReference>
<feature type="non-terminal residue" evidence="2">
    <location>
        <position position="150"/>
    </location>
</feature>
<feature type="non-terminal residue" evidence="2">
    <location>
        <position position="1"/>
    </location>
</feature>
<accession>A0A813HEV5</accession>
<evidence type="ECO:0000313" key="3">
    <source>
        <dbReference type="Proteomes" id="UP000654075"/>
    </source>
</evidence>
<dbReference type="PANTHER" id="PTHR23092:SF15">
    <property type="entry name" value="INACTIVE NON-CANONICAL POLY(A) RNA POLYMERASE PROTEIN TRF4-2-RELATED"/>
    <property type="match status" value="1"/>
</dbReference>
<keyword evidence="3" id="KW-1185">Reference proteome</keyword>
<name>A0A813HEV5_POLGL</name>
<dbReference type="GO" id="GO:0031499">
    <property type="term" value="C:TRAMP complex"/>
    <property type="evidence" value="ECO:0007669"/>
    <property type="project" value="TreeGrafter"/>
</dbReference>
<reference evidence="2" key="1">
    <citation type="submission" date="2021-02" db="EMBL/GenBank/DDBJ databases">
        <authorList>
            <person name="Dougan E. K."/>
            <person name="Rhodes N."/>
            <person name="Thang M."/>
            <person name="Chan C."/>
        </authorList>
    </citation>
    <scope>NUCLEOTIDE SEQUENCE</scope>
</reference>